<accession>A0ABR5DCN8</accession>
<sequence>MIKATQAYGFLMHLRVGSISDATFIKVLKLTENFLVRRHVCRERTNETETLFAQGLMAHMFEPGPEQAGCMAAVGRSAKMSLLR</sequence>
<dbReference type="Proteomes" id="UP000032564">
    <property type="component" value="Unassembled WGS sequence"/>
</dbReference>
<comment type="caution">
    <text evidence="1">The sequence shown here is derived from an EMBL/GenBank/DDBJ whole genome shotgun (WGS) entry which is preliminary data.</text>
</comment>
<protein>
    <recommendedName>
        <fullName evidence="3">Transposase</fullName>
    </recommendedName>
</protein>
<evidence type="ECO:0008006" key="3">
    <source>
        <dbReference type="Google" id="ProtNLM"/>
    </source>
</evidence>
<evidence type="ECO:0000313" key="1">
    <source>
        <dbReference type="EMBL" id="KJF74617.1"/>
    </source>
</evidence>
<reference evidence="1 2" key="1">
    <citation type="submission" date="2014-12" db="EMBL/GenBank/DDBJ databases">
        <authorList>
            <person name="Kuzmanovic N."/>
            <person name="Pulawska J."/>
            <person name="Obradovic A."/>
        </authorList>
    </citation>
    <scope>NUCLEOTIDE SEQUENCE [LARGE SCALE GENOMIC DNA]</scope>
    <source>
        <strain evidence="1 2">KFB 330</strain>
    </source>
</reference>
<name>A0ABR5DCN8_9HYPH</name>
<dbReference type="RefSeq" id="WP_045016163.1">
    <property type="nucleotide sequence ID" value="NZ_CP166104.1"/>
</dbReference>
<organism evidence="1 2">
    <name type="scientific">Agrobacterium arsenijevicii</name>
    <dbReference type="NCBI Taxonomy" id="1585697"/>
    <lineage>
        <taxon>Bacteria</taxon>
        <taxon>Pseudomonadati</taxon>
        <taxon>Pseudomonadota</taxon>
        <taxon>Alphaproteobacteria</taxon>
        <taxon>Hyphomicrobiales</taxon>
        <taxon>Rhizobiaceae</taxon>
        <taxon>Rhizobium/Agrobacterium group</taxon>
        <taxon>Agrobacterium</taxon>
    </lineage>
</organism>
<dbReference type="EMBL" id="JWIT01000003">
    <property type="protein sequence ID" value="KJF74617.1"/>
    <property type="molecule type" value="Genomic_DNA"/>
</dbReference>
<proteinExistence type="predicted"/>
<keyword evidence="2" id="KW-1185">Reference proteome</keyword>
<gene>
    <name evidence="1" type="ORF">RP75_05800</name>
</gene>
<evidence type="ECO:0000313" key="2">
    <source>
        <dbReference type="Proteomes" id="UP000032564"/>
    </source>
</evidence>